<evidence type="ECO:0000313" key="2">
    <source>
        <dbReference type="Proteomes" id="UP000274271"/>
    </source>
</evidence>
<proteinExistence type="predicted"/>
<dbReference type="RefSeq" id="WP_124907794.1">
    <property type="nucleotide sequence ID" value="NZ_RQJP01000003.1"/>
</dbReference>
<dbReference type="AlphaFoldDB" id="A0A3P1CKQ7"/>
<evidence type="ECO:0008006" key="3">
    <source>
        <dbReference type="Google" id="ProtNLM"/>
    </source>
</evidence>
<organism evidence="1 2">
    <name type="scientific">Larkinella knui</name>
    <dbReference type="NCBI Taxonomy" id="2025310"/>
    <lineage>
        <taxon>Bacteria</taxon>
        <taxon>Pseudomonadati</taxon>
        <taxon>Bacteroidota</taxon>
        <taxon>Cytophagia</taxon>
        <taxon>Cytophagales</taxon>
        <taxon>Spirosomataceae</taxon>
        <taxon>Larkinella</taxon>
    </lineage>
</organism>
<dbReference type="EMBL" id="RQJP01000003">
    <property type="protein sequence ID" value="RRB13897.1"/>
    <property type="molecule type" value="Genomic_DNA"/>
</dbReference>
<dbReference type="OrthoDB" id="964888at2"/>
<protein>
    <recommendedName>
        <fullName evidence="3">Lipoprotein</fullName>
    </recommendedName>
</protein>
<dbReference type="PROSITE" id="PS51257">
    <property type="entry name" value="PROKAR_LIPOPROTEIN"/>
    <property type="match status" value="1"/>
</dbReference>
<keyword evidence="2" id="KW-1185">Reference proteome</keyword>
<comment type="caution">
    <text evidence="1">The sequence shown here is derived from an EMBL/GenBank/DDBJ whole genome shotgun (WGS) entry which is preliminary data.</text>
</comment>
<gene>
    <name evidence="1" type="ORF">EHT87_16720</name>
</gene>
<name>A0A3P1CKQ7_9BACT</name>
<accession>A0A3P1CKQ7</accession>
<dbReference type="Proteomes" id="UP000274271">
    <property type="component" value="Unassembled WGS sequence"/>
</dbReference>
<evidence type="ECO:0000313" key="1">
    <source>
        <dbReference type="EMBL" id="RRB13897.1"/>
    </source>
</evidence>
<sequence length="118" mass="13085">MRLSALPILGAALLLSCQQKDITKPDCGCDGKAFQVLNNVKASYTGKRFFMYRDPQNDKSVKGLQLCESTLMDPNWQADSTKFNFTISGQIKSVCTPLGIETLIIQIPLFVPTQIVKE</sequence>
<reference evidence="1 2" key="1">
    <citation type="submission" date="2018-11" db="EMBL/GenBank/DDBJ databases">
        <authorList>
            <person name="Zhou Z."/>
            <person name="Wang G."/>
        </authorList>
    </citation>
    <scope>NUCLEOTIDE SEQUENCE [LARGE SCALE GENOMIC DNA]</scope>
    <source>
        <strain evidence="1 2">KCTC42998</strain>
    </source>
</reference>